<comment type="caution">
    <text evidence="4">The sequence shown here is derived from an EMBL/GenBank/DDBJ whole genome shotgun (WGS) entry which is preliminary data.</text>
</comment>
<dbReference type="OrthoDB" id="9801609at2"/>
<evidence type="ECO:0000313" key="5">
    <source>
        <dbReference type="Proteomes" id="UP000188947"/>
    </source>
</evidence>
<reference evidence="4 5" key="1">
    <citation type="submission" date="2016-11" db="EMBL/GenBank/DDBJ databases">
        <title>Genome sequence and comparative genomic analysis of clinical strain Elizabethkingia meningoseptica 61421 PRCM.</title>
        <authorList>
            <person name="Wang M."/>
            <person name="Hu S."/>
            <person name="Cao L."/>
            <person name="Jiang T."/>
            <person name="Zhou Y."/>
            <person name="Ming D."/>
        </authorList>
    </citation>
    <scope>NUCLEOTIDE SEQUENCE [LARGE SCALE GENOMIC DNA]</scope>
    <source>
        <strain evidence="4 5">61421 PRCM</strain>
    </source>
</reference>
<protein>
    <submittedName>
        <fullName evidence="4">Glycosyl transferase family 1</fullName>
    </submittedName>
</protein>
<keyword evidence="5" id="KW-1185">Reference proteome</keyword>
<evidence type="ECO:0000313" key="4">
    <source>
        <dbReference type="EMBL" id="OOH97744.1"/>
    </source>
</evidence>
<dbReference type="GO" id="GO:0016757">
    <property type="term" value="F:glycosyltransferase activity"/>
    <property type="evidence" value="ECO:0007669"/>
    <property type="project" value="InterPro"/>
</dbReference>
<sequence length="361" mass="42247">MKKRVLIDLERLRYPNSGIAAVFRNLAKGLKEYTTDLEIEIFGPVEEISKSKFGFRVIPRKIWHKFLDGFSVKYHIIHVSHQFSSYFQSNYKSVLKVVTLHDLNFLHENLDESRKQKYINKVNNNLRYADYVVCISNFVKDDFIKHKHLFDLKKLKDVSTIYNGLKFPEKKGYSINPDSRISVLQNKKYLLNIGVLFPKKNQLSLIKMLSHLDEDLVLVVSGAKHDYESKINREIKRLKLDGRVHIFRNVSEEEKNILIENCEALCQPSLAEGFGIPPIEAMYFGKPVFLSKLTSLPEVGGEHAFYFNNFEAHHMAEVLKQGLYQYETQPDLQQQMIDWALQFDYKVTAKKYLDLYQKLLN</sequence>
<dbReference type="EMBL" id="MPOG01000001">
    <property type="protein sequence ID" value="OOH97744.1"/>
    <property type="molecule type" value="Genomic_DNA"/>
</dbReference>
<dbReference type="Pfam" id="PF13439">
    <property type="entry name" value="Glyco_transf_4"/>
    <property type="match status" value="1"/>
</dbReference>
<organism evidence="4 5">
    <name type="scientific">Elizabethkingia meningoseptica</name>
    <name type="common">Chryseobacterium meningosepticum</name>
    <dbReference type="NCBI Taxonomy" id="238"/>
    <lineage>
        <taxon>Bacteria</taxon>
        <taxon>Pseudomonadati</taxon>
        <taxon>Bacteroidota</taxon>
        <taxon>Flavobacteriia</taxon>
        <taxon>Flavobacteriales</taxon>
        <taxon>Weeksellaceae</taxon>
        <taxon>Elizabethkingia</taxon>
    </lineage>
</organism>
<dbReference type="Gene3D" id="3.40.50.2000">
    <property type="entry name" value="Glycogen Phosphorylase B"/>
    <property type="match status" value="2"/>
</dbReference>
<dbReference type="PANTHER" id="PTHR46401">
    <property type="entry name" value="GLYCOSYLTRANSFERASE WBBK-RELATED"/>
    <property type="match status" value="1"/>
</dbReference>
<feature type="domain" description="Glycosyl transferase family 1" evidence="2">
    <location>
        <begin position="185"/>
        <end position="332"/>
    </location>
</feature>
<dbReference type="InterPro" id="IPR028098">
    <property type="entry name" value="Glyco_trans_4-like_N"/>
</dbReference>
<evidence type="ECO:0000259" key="2">
    <source>
        <dbReference type="Pfam" id="PF00534"/>
    </source>
</evidence>
<dbReference type="PANTHER" id="PTHR46401:SF2">
    <property type="entry name" value="GLYCOSYLTRANSFERASE WBBK-RELATED"/>
    <property type="match status" value="1"/>
</dbReference>
<evidence type="ECO:0000256" key="1">
    <source>
        <dbReference type="ARBA" id="ARBA00022679"/>
    </source>
</evidence>
<name>A0A1V3U557_ELIME</name>
<dbReference type="SUPFAM" id="SSF53756">
    <property type="entry name" value="UDP-Glycosyltransferase/glycogen phosphorylase"/>
    <property type="match status" value="1"/>
</dbReference>
<dbReference type="Proteomes" id="UP000188947">
    <property type="component" value="Unassembled WGS sequence"/>
</dbReference>
<keyword evidence="1 4" id="KW-0808">Transferase</keyword>
<dbReference type="AlphaFoldDB" id="A0A1V3U557"/>
<dbReference type="RefSeq" id="WP_069215313.1">
    <property type="nucleotide sequence ID" value="NZ_CP016378.1"/>
</dbReference>
<gene>
    <name evidence="4" type="ORF">BMF97_00275</name>
</gene>
<accession>A0A1V3U557</accession>
<proteinExistence type="predicted"/>
<dbReference type="STRING" id="238.BBD35_03835"/>
<dbReference type="CDD" id="cd03809">
    <property type="entry name" value="GT4_MtfB-like"/>
    <property type="match status" value="1"/>
</dbReference>
<feature type="domain" description="Glycosyltransferase subfamily 4-like N-terminal" evidence="3">
    <location>
        <begin position="54"/>
        <end position="164"/>
    </location>
</feature>
<dbReference type="InterPro" id="IPR001296">
    <property type="entry name" value="Glyco_trans_1"/>
</dbReference>
<evidence type="ECO:0000259" key="3">
    <source>
        <dbReference type="Pfam" id="PF13439"/>
    </source>
</evidence>
<dbReference type="eggNOG" id="COG0297">
    <property type="taxonomic scope" value="Bacteria"/>
</dbReference>
<dbReference type="Pfam" id="PF00534">
    <property type="entry name" value="Glycos_transf_1"/>
    <property type="match status" value="1"/>
</dbReference>